<gene>
    <name evidence="2" type="ORF">NDU88_006181</name>
</gene>
<proteinExistence type="predicted"/>
<dbReference type="Proteomes" id="UP001066276">
    <property type="component" value="Chromosome 6"/>
</dbReference>
<organism evidence="2 3">
    <name type="scientific">Pleurodeles waltl</name>
    <name type="common">Iberian ribbed newt</name>
    <dbReference type="NCBI Taxonomy" id="8319"/>
    <lineage>
        <taxon>Eukaryota</taxon>
        <taxon>Metazoa</taxon>
        <taxon>Chordata</taxon>
        <taxon>Craniata</taxon>
        <taxon>Vertebrata</taxon>
        <taxon>Euteleostomi</taxon>
        <taxon>Amphibia</taxon>
        <taxon>Batrachia</taxon>
        <taxon>Caudata</taxon>
        <taxon>Salamandroidea</taxon>
        <taxon>Salamandridae</taxon>
        <taxon>Pleurodelinae</taxon>
        <taxon>Pleurodeles</taxon>
    </lineage>
</organism>
<feature type="compositionally biased region" description="Basic and acidic residues" evidence="1">
    <location>
        <begin position="58"/>
        <end position="89"/>
    </location>
</feature>
<protein>
    <submittedName>
        <fullName evidence="2">Uncharacterized protein</fullName>
    </submittedName>
</protein>
<name>A0AAV7QKG3_PLEWA</name>
<dbReference type="AlphaFoldDB" id="A0AAV7QKG3"/>
<sequence length="89" mass="9998">MASPRAPPPLQFHDREAEAGNPEPADKTWLQRASTTDAGCSGTRHFAQPYFPQTKIDQITKVEPELKKDASENDPSKEGYKQERLCIRS</sequence>
<comment type="caution">
    <text evidence="2">The sequence shown here is derived from an EMBL/GenBank/DDBJ whole genome shotgun (WGS) entry which is preliminary data.</text>
</comment>
<dbReference type="EMBL" id="JANPWB010000010">
    <property type="protein sequence ID" value="KAJ1139817.1"/>
    <property type="molecule type" value="Genomic_DNA"/>
</dbReference>
<evidence type="ECO:0000256" key="1">
    <source>
        <dbReference type="SAM" id="MobiDB-lite"/>
    </source>
</evidence>
<evidence type="ECO:0000313" key="2">
    <source>
        <dbReference type="EMBL" id="KAJ1139817.1"/>
    </source>
</evidence>
<feature type="compositionally biased region" description="Pro residues" evidence="1">
    <location>
        <begin position="1"/>
        <end position="10"/>
    </location>
</feature>
<reference evidence="2" key="1">
    <citation type="journal article" date="2022" name="bioRxiv">
        <title>Sequencing and chromosome-scale assembly of the giantPleurodeles waltlgenome.</title>
        <authorList>
            <person name="Brown T."/>
            <person name="Elewa A."/>
            <person name="Iarovenko S."/>
            <person name="Subramanian E."/>
            <person name="Araus A.J."/>
            <person name="Petzold A."/>
            <person name="Susuki M."/>
            <person name="Suzuki K.-i.T."/>
            <person name="Hayashi T."/>
            <person name="Toyoda A."/>
            <person name="Oliveira C."/>
            <person name="Osipova E."/>
            <person name="Leigh N.D."/>
            <person name="Simon A."/>
            <person name="Yun M.H."/>
        </authorList>
    </citation>
    <scope>NUCLEOTIDE SEQUENCE</scope>
    <source>
        <strain evidence="2">20211129_DDA</strain>
        <tissue evidence="2">Liver</tissue>
    </source>
</reference>
<evidence type="ECO:0000313" key="3">
    <source>
        <dbReference type="Proteomes" id="UP001066276"/>
    </source>
</evidence>
<accession>A0AAV7QKG3</accession>
<keyword evidence="3" id="KW-1185">Reference proteome</keyword>
<feature type="region of interest" description="Disordered" evidence="1">
    <location>
        <begin position="1"/>
        <end position="89"/>
    </location>
</feature>